<protein>
    <submittedName>
        <fullName evidence="3">Uncharacterized protein</fullName>
    </submittedName>
</protein>
<evidence type="ECO:0000313" key="3">
    <source>
        <dbReference type="EMBL" id="SCN62393.1"/>
    </source>
</evidence>
<dbReference type="EMBL" id="LT608178">
    <property type="protein sequence ID" value="SCM25314.1"/>
    <property type="molecule type" value="Genomic_DNA"/>
</dbReference>
<dbReference type="AlphaFoldDB" id="A0A077TPX8"/>
<evidence type="ECO:0000256" key="1">
    <source>
        <dbReference type="SAM" id="MobiDB-lite"/>
    </source>
</evidence>
<evidence type="ECO:0000313" key="5">
    <source>
        <dbReference type="Proteomes" id="UP000071118"/>
    </source>
</evidence>
<reference evidence="6 7" key="3">
    <citation type="submission" date="2016-08" db="EMBL/GenBank/DDBJ databases">
        <authorList>
            <consortium name="Pathogen Informatics"/>
        </authorList>
    </citation>
    <scope>NUCLEOTIDE SEQUENCE [LARGE SCALE GENOMIC DNA]</scope>
    <source>
        <strain evidence="2 7">AJ</strain>
        <strain evidence="4">AS</strain>
        <strain evidence="3 6">CB</strain>
    </source>
</reference>
<organism evidence="3 6">
    <name type="scientific">Plasmodium chabaudi chabaudi</name>
    <dbReference type="NCBI Taxonomy" id="31271"/>
    <lineage>
        <taxon>Eukaryota</taxon>
        <taxon>Sar</taxon>
        <taxon>Alveolata</taxon>
        <taxon>Apicomplexa</taxon>
        <taxon>Aconoidasida</taxon>
        <taxon>Haemosporida</taxon>
        <taxon>Plasmodiidae</taxon>
        <taxon>Plasmodium</taxon>
        <taxon>Plasmodium (Vinckeia)</taxon>
    </lineage>
</organism>
<name>A0A077TPX8_PLACU</name>
<accession>A0A077TPX8</accession>
<feature type="compositionally biased region" description="Basic residues" evidence="1">
    <location>
        <begin position="1"/>
        <end position="12"/>
    </location>
</feature>
<dbReference type="RefSeq" id="XP_016654341.1">
    <property type="nucleotide sequence ID" value="XM_016798990.1"/>
</dbReference>
<dbReference type="EMBL" id="LK022889">
    <property type="protein sequence ID" value="VTZ69843.1"/>
    <property type="molecule type" value="Genomic_DNA"/>
</dbReference>
<feature type="region of interest" description="Disordered" evidence="1">
    <location>
        <begin position="1"/>
        <end position="24"/>
    </location>
</feature>
<reference evidence="4 5" key="1">
    <citation type="journal article" date="2014" name="BMC Biol.">
        <title>A comprehensive evaluation of rodent malaria parasite genomes and gene expression.</title>
        <authorList>
            <person name="Otto T.D."/>
            <person name="Bohme U."/>
            <person name="Jackson A.P."/>
            <person name="Hunt M."/>
            <person name="Franke-Fayard B."/>
            <person name="Hoeijmakers W.A."/>
            <person name="Religa A.A."/>
            <person name="Robertson L."/>
            <person name="Sanders M."/>
            <person name="Ogun S.A."/>
            <person name="Cunningham D."/>
            <person name="Erhart A."/>
            <person name="Billker O."/>
            <person name="Khan S.M."/>
            <person name="Stunnenberg H.G."/>
            <person name="Langhorne J."/>
            <person name="Holder A.A."/>
            <person name="Waters A.P."/>
            <person name="Newbold C.I."/>
            <person name="Pain A."/>
            <person name="Berriman M."/>
            <person name="Janse C.J."/>
        </authorList>
    </citation>
    <scope>NUCLEOTIDE SEQUENCE [LARGE SCALE GENOMIC DNA]</scope>
    <source>
        <strain evidence="4 5">AS</strain>
    </source>
</reference>
<reference evidence="4" key="2">
    <citation type="submission" date="2014-05" db="EMBL/GenBank/DDBJ databases">
        <authorList>
            <person name="Aslett M.A."/>
            <person name="De Silva N."/>
        </authorList>
    </citation>
    <scope>NUCLEOTIDE SEQUENCE</scope>
    <source>
        <strain evidence="4">AS</strain>
    </source>
</reference>
<feature type="region of interest" description="Disordered" evidence="1">
    <location>
        <begin position="78"/>
        <end position="112"/>
    </location>
</feature>
<dbReference type="Proteomes" id="UP000507163">
    <property type="component" value="Chromosome 12"/>
</dbReference>
<dbReference type="EMBL" id="LT608164">
    <property type="protein sequence ID" value="SCN62393.1"/>
    <property type="molecule type" value="Genomic_DNA"/>
</dbReference>
<evidence type="ECO:0000313" key="6">
    <source>
        <dbReference type="Proteomes" id="UP000195489"/>
    </source>
</evidence>
<evidence type="ECO:0000313" key="4">
    <source>
        <dbReference type="EMBL" id="VTZ69843.1"/>
    </source>
</evidence>
<dbReference type="Proteomes" id="UP000071118">
    <property type="component" value="Chromosome 12"/>
</dbReference>
<sequence length="112" mass="13668">MGKSRNKFKKNIHNNVDNKQLNDRPSLKWRLINKEANFFDKAFEENLMNFQKMTLSNDDNLSLTGDTIEDQITRTFKKIKKKRRKKKIKSQMRKRNFHKPKRKKFKRLSKLQ</sequence>
<dbReference type="VEuPathDB" id="PlasmoDB:PCHAS_1237200"/>
<dbReference type="OrthoDB" id="372620at2759"/>
<gene>
    <name evidence="2" type="ORF">PCHAJ_000342000</name>
    <name evidence="4" type="ORF">PCHAS_1237200</name>
    <name evidence="3" type="ORF">PCHCB_000344700</name>
</gene>
<dbReference type="GeneID" id="27794982"/>
<dbReference type="KEGG" id="pcb:PCHAS_1237200"/>
<evidence type="ECO:0000313" key="7">
    <source>
        <dbReference type="Proteomes" id="UP000507163"/>
    </source>
</evidence>
<dbReference type="Proteomes" id="UP000195489">
    <property type="component" value="Chromosome 12"/>
</dbReference>
<proteinExistence type="predicted"/>
<keyword evidence="5" id="KW-1185">Reference proteome</keyword>
<evidence type="ECO:0000313" key="2">
    <source>
        <dbReference type="EMBL" id="SCM25314.1"/>
    </source>
</evidence>